<dbReference type="Proteomes" id="UP000326951">
    <property type="component" value="Chromosome"/>
</dbReference>
<name>A0A410D6S3_9BACL</name>
<dbReference type="STRING" id="1449983.GCA_000647835_02038"/>
<reference evidence="1 4" key="2">
    <citation type="submission" date="2019-09" db="EMBL/GenBank/DDBJ databases">
        <title>Complete genome sequence of Sporolactobacillus terrae 70-3.</title>
        <authorList>
            <person name="Tanaka N."/>
            <person name="Shiwa Y."/>
            <person name="Fujita N."/>
            <person name="Tanasupawat S."/>
        </authorList>
    </citation>
    <scope>NUCLEOTIDE SEQUENCE [LARGE SCALE GENOMIC DNA]</scope>
    <source>
        <strain evidence="1 4">70-3</strain>
    </source>
</reference>
<proteinExistence type="predicted"/>
<dbReference type="AlphaFoldDB" id="A0A410D6S3"/>
<protein>
    <submittedName>
        <fullName evidence="1">Uncharacterized protein</fullName>
    </submittedName>
</protein>
<evidence type="ECO:0000313" key="2">
    <source>
        <dbReference type="EMBL" id="QAA21822.1"/>
    </source>
</evidence>
<dbReference type="Proteomes" id="UP000285882">
    <property type="component" value="Chromosome"/>
</dbReference>
<keyword evidence="3" id="KW-1185">Reference proteome</keyword>
<evidence type="ECO:0000313" key="3">
    <source>
        <dbReference type="Proteomes" id="UP000285882"/>
    </source>
</evidence>
<dbReference type="EMBL" id="AP021853">
    <property type="protein sequence ID" value="BBN98102.1"/>
    <property type="molecule type" value="Genomic_DNA"/>
</dbReference>
<accession>A0A410D6S3</accession>
<reference evidence="2 3" key="1">
    <citation type="submission" date="2018-01" db="EMBL/GenBank/DDBJ databases">
        <title>Complete genome sequencing of Sporolactobacillus terrae DLG3.</title>
        <authorList>
            <person name="Nam Y.-D."/>
            <person name="Kang J."/>
            <person name="Chung W.-H."/>
        </authorList>
    </citation>
    <scope>NUCLEOTIDE SEQUENCE [LARGE SCALE GENOMIC DNA]</scope>
    <source>
        <strain evidence="2 3">DLG3</strain>
    </source>
</reference>
<dbReference type="EMBL" id="CP025688">
    <property type="protein sequence ID" value="QAA21822.1"/>
    <property type="molecule type" value="Genomic_DNA"/>
</dbReference>
<evidence type="ECO:0000313" key="4">
    <source>
        <dbReference type="Proteomes" id="UP000326951"/>
    </source>
</evidence>
<gene>
    <name evidence="2" type="ORF">C0674_03855</name>
    <name evidence="1" type="ORF">St703_08070</name>
</gene>
<organism evidence="1 4">
    <name type="scientific">Sporolactobacillus terrae</name>
    <dbReference type="NCBI Taxonomy" id="269673"/>
    <lineage>
        <taxon>Bacteria</taxon>
        <taxon>Bacillati</taxon>
        <taxon>Bacillota</taxon>
        <taxon>Bacilli</taxon>
        <taxon>Bacillales</taxon>
        <taxon>Sporolactobacillaceae</taxon>
        <taxon>Sporolactobacillus</taxon>
    </lineage>
</organism>
<sequence length="140" mass="16211">MLFIGLVILLLGCTQAHPTKDLPLQVKKVNVIIHIDDHTGRFHYFGISINKTHPDPNTLMYYRINWIKKTTASFLLDKESEYRIDLSASVNNPIQAMKKKHKETANHHAPAETKQDLPIRKYITPTKNNQVFRFTIDESE</sequence>
<dbReference type="RefSeq" id="WP_128166320.1">
    <property type="nucleotide sequence ID" value="NZ_AP021853.1"/>
</dbReference>
<evidence type="ECO:0000313" key="1">
    <source>
        <dbReference type="EMBL" id="BBN98102.1"/>
    </source>
</evidence>